<evidence type="ECO:0000313" key="2">
    <source>
        <dbReference type="Proteomes" id="UP000601108"/>
    </source>
</evidence>
<organism evidence="1 2">
    <name type="scientific">Aquimarina muelleri</name>
    <dbReference type="NCBI Taxonomy" id="279356"/>
    <lineage>
        <taxon>Bacteria</taxon>
        <taxon>Pseudomonadati</taxon>
        <taxon>Bacteroidota</taxon>
        <taxon>Flavobacteriia</taxon>
        <taxon>Flavobacteriales</taxon>
        <taxon>Flavobacteriaceae</taxon>
        <taxon>Aquimarina</taxon>
    </lineage>
</organism>
<comment type="caution">
    <text evidence="1">The sequence shown here is derived from an EMBL/GenBank/DDBJ whole genome shotgun (WGS) entry which is preliminary data.</text>
</comment>
<gene>
    <name evidence="1" type="ORF">GCM10007384_13270</name>
</gene>
<sequence>MFLKEVIRFEGITYAGDRVFGIYPNRETANQVVQSYMSRNKNSKYELTYKSIHPSFIETAKGEDVFARFTQICPKGYKLLTKEEYNAITIMAKDKTDAAVWYYMKTKKEKEENARNHVKSLFATYKKYVMQ</sequence>
<protein>
    <submittedName>
        <fullName evidence="1">Uncharacterized protein</fullName>
    </submittedName>
</protein>
<dbReference type="AlphaFoldDB" id="A0A918JTS4"/>
<accession>A0A918JTS4</accession>
<dbReference type="EMBL" id="BMWS01000006">
    <property type="protein sequence ID" value="GGX12815.1"/>
    <property type="molecule type" value="Genomic_DNA"/>
</dbReference>
<name>A0A918JTS4_9FLAO</name>
<proteinExistence type="predicted"/>
<keyword evidence="2" id="KW-1185">Reference proteome</keyword>
<dbReference type="Proteomes" id="UP000601108">
    <property type="component" value="Unassembled WGS sequence"/>
</dbReference>
<evidence type="ECO:0000313" key="1">
    <source>
        <dbReference type="EMBL" id="GGX12815.1"/>
    </source>
</evidence>
<reference evidence="1 2" key="1">
    <citation type="journal article" date="2014" name="Int. J. Syst. Evol. Microbiol.">
        <title>Complete genome sequence of Corynebacterium casei LMG S-19264T (=DSM 44701T), isolated from a smear-ripened cheese.</title>
        <authorList>
            <consortium name="US DOE Joint Genome Institute (JGI-PGF)"/>
            <person name="Walter F."/>
            <person name="Albersmeier A."/>
            <person name="Kalinowski J."/>
            <person name="Ruckert C."/>
        </authorList>
    </citation>
    <scope>NUCLEOTIDE SEQUENCE [LARGE SCALE GENOMIC DNA]</scope>
    <source>
        <strain evidence="1 2">KCTC 12285</strain>
    </source>
</reference>